<reference evidence="1 2" key="1">
    <citation type="submission" date="2021-01" db="EMBL/GenBank/DDBJ databases">
        <title>Whole genome sequence of Paenibacillus sonchi LMG 24727 for comparative genomics.</title>
        <authorList>
            <person name="Lee G."/>
            <person name="Kim M.-J."/>
            <person name="Lim K."/>
            <person name="Shin J.-H."/>
        </authorList>
    </citation>
    <scope>NUCLEOTIDE SEQUENCE [LARGE SCALE GENOMIC DNA]</scope>
    <source>
        <strain evidence="1 2">LMG 24727</strain>
    </source>
</reference>
<name>A0A974P726_9BACL</name>
<gene>
    <name evidence="1" type="ORF">JI735_17140</name>
</gene>
<evidence type="ECO:0000313" key="1">
    <source>
        <dbReference type="EMBL" id="QQZ58535.1"/>
    </source>
</evidence>
<dbReference type="EMBL" id="CP068595">
    <property type="protein sequence ID" value="QQZ58535.1"/>
    <property type="molecule type" value="Genomic_DNA"/>
</dbReference>
<dbReference type="Proteomes" id="UP000595841">
    <property type="component" value="Chromosome"/>
</dbReference>
<organism evidence="1 2">
    <name type="scientific">Paenibacillus sonchi</name>
    <dbReference type="NCBI Taxonomy" id="373687"/>
    <lineage>
        <taxon>Bacteria</taxon>
        <taxon>Bacillati</taxon>
        <taxon>Bacillota</taxon>
        <taxon>Bacilli</taxon>
        <taxon>Bacillales</taxon>
        <taxon>Paenibacillaceae</taxon>
        <taxon>Paenibacillus</taxon>
        <taxon>Paenibacillus sonchi group</taxon>
    </lineage>
</organism>
<evidence type="ECO:0000313" key="2">
    <source>
        <dbReference type="Proteomes" id="UP000595841"/>
    </source>
</evidence>
<dbReference type="KEGG" id="pson:JI735_17140"/>
<accession>A0A974P726</accession>
<dbReference type="AlphaFoldDB" id="A0A974P726"/>
<sequence length="53" mass="5860">MLTANLMRRPFNSGCHIGPLDTVMAEKNGLLLHIIVEAGGHYRVVFNLEGEHS</sequence>
<protein>
    <submittedName>
        <fullName evidence="1">Uncharacterized protein</fullName>
    </submittedName>
</protein>
<keyword evidence="2" id="KW-1185">Reference proteome</keyword>
<proteinExistence type="predicted"/>